<evidence type="ECO:0000313" key="2">
    <source>
        <dbReference type="Proteomes" id="UP000009319"/>
    </source>
</evidence>
<dbReference type="Proteomes" id="UP000009319">
    <property type="component" value="Unassembled WGS sequence"/>
</dbReference>
<dbReference type="Gene3D" id="3.40.630.30">
    <property type="match status" value="1"/>
</dbReference>
<gene>
    <name evidence="1" type="ORF">BN77_p30024</name>
</gene>
<reference evidence="1 2" key="1">
    <citation type="journal article" date="2013" name="Genome Announc.">
        <title>Draft Genome Sequence of Rhizobium mesoamericanum STM3625, a Nitrogen-Fixing Symbiont of Mimosa pudica Isolated in French Guiana (South America).</title>
        <authorList>
            <person name="Moulin L."/>
            <person name="Mornico D."/>
            <person name="Melkonian R."/>
            <person name="Klonowska A."/>
        </authorList>
    </citation>
    <scope>NUCLEOTIDE SEQUENCE [LARGE SCALE GENOMIC DNA]</scope>
    <source>
        <strain evidence="1 2">STM3625</strain>
    </source>
</reference>
<dbReference type="AlphaFoldDB" id="K0Q3U4"/>
<dbReference type="InterPro" id="IPR016181">
    <property type="entry name" value="Acyl_CoA_acyltransferase"/>
</dbReference>
<dbReference type="GO" id="GO:0016740">
    <property type="term" value="F:transferase activity"/>
    <property type="evidence" value="ECO:0007669"/>
    <property type="project" value="UniProtKB-KW"/>
</dbReference>
<dbReference type="SUPFAM" id="SSF55729">
    <property type="entry name" value="Acyl-CoA N-acyltransferases (Nat)"/>
    <property type="match status" value="1"/>
</dbReference>
<name>K0Q3U4_9HYPH</name>
<proteinExistence type="predicted"/>
<protein>
    <submittedName>
        <fullName evidence="1">Acetyltransferase, GNAT family</fullName>
    </submittedName>
</protein>
<sequence length="81" mass="9051">MKIRTADHGDIPQLLELYRHLYPDDTETTIEDARDNWEALKRYTGSDIFVGCLGNEIVTSCTLVVVPNLTRGGASYALCSF</sequence>
<keyword evidence="2" id="KW-1185">Reference proteome</keyword>
<accession>K0Q3U4</accession>
<keyword evidence="1" id="KW-0808">Transferase</keyword>
<comment type="caution">
    <text evidence="1">The sequence shown here is derived from an EMBL/GenBank/DDBJ whole genome shotgun (WGS) entry which is preliminary data.</text>
</comment>
<dbReference type="STRING" id="1211777.BN77_p30024"/>
<dbReference type="EMBL" id="CANI01000050">
    <property type="protein sequence ID" value="CCM79600.1"/>
    <property type="molecule type" value="Genomic_DNA"/>
</dbReference>
<dbReference type="eggNOG" id="COG0456">
    <property type="taxonomic scope" value="Bacteria"/>
</dbReference>
<evidence type="ECO:0000313" key="1">
    <source>
        <dbReference type="EMBL" id="CCM79600.1"/>
    </source>
</evidence>
<dbReference type="HOGENOM" id="CLU_2571452_0_0_5"/>
<organism evidence="1 2">
    <name type="scientific">Rhizobium mesoamericanum STM3625</name>
    <dbReference type="NCBI Taxonomy" id="1211777"/>
    <lineage>
        <taxon>Bacteria</taxon>
        <taxon>Pseudomonadati</taxon>
        <taxon>Pseudomonadota</taxon>
        <taxon>Alphaproteobacteria</taxon>
        <taxon>Hyphomicrobiales</taxon>
        <taxon>Rhizobiaceae</taxon>
        <taxon>Rhizobium/Agrobacterium group</taxon>
        <taxon>Rhizobium</taxon>
    </lineage>
</organism>